<name>A0A5B7GIX2_PORTR</name>
<protein>
    <submittedName>
        <fullName evidence="1">Uncharacterized protein</fullName>
    </submittedName>
</protein>
<gene>
    <name evidence="1" type="ORF">E2C01_054076</name>
</gene>
<dbReference type="Proteomes" id="UP000324222">
    <property type="component" value="Unassembled WGS sequence"/>
</dbReference>
<reference evidence="1 2" key="1">
    <citation type="submission" date="2019-05" db="EMBL/GenBank/DDBJ databases">
        <title>Another draft genome of Portunus trituberculatus and its Hox gene families provides insights of decapod evolution.</title>
        <authorList>
            <person name="Jeong J.-H."/>
            <person name="Song I."/>
            <person name="Kim S."/>
            <person name="Choi T."/>
            <person name="Kim D."/>
            <person name="Ryu S."/>
            <person name="Kim W."/>
        </authorList>
    </citation>
    <scope>NUCLEOTIDE SEQUENCE [LARGE SCALE GENOMIC DNA]</scope>
    <source>
        <tissue evidence="1">Muscle</tissue>
    </source>
</reference>
<dbReference type="AlphaFoldDB" id="A0A5B7GIX2"/>
<proteinExistence type="predicted"/>
<evidence type="ECO:0000313" key="1">
    <source>
        <dbReference type="EMBL" id="MPC60041.1"/>
    </source>
</evidence>
<accession>A0A5B7GIX2</accession>
<evidence type="ECO:0000313" key="2">
    <source>
        <dbReference type="Proteomes" id="UP000324222"/>
    </source>
</evidence>
<comment type="caution">
    <text evidence="1">The sequence shown here is derived from an EMBL/GenBank/DDBJ whole genome shotgun (WGS) entry which is preliminary data.</text>
</comment>
<sequence>MPSCTGSSTRLRAPSLIYLSPPPQALL</sequence>
<keyword evidence="2" id="KW-1185">Reference proteome</keyword>
<organism evidence="1 2">
    <name type="scientific">Portunus trituberculatus</name>
    <name type="common">Swimming crab</name>
    <name type="synonym">Neptunus trituberculatus</name>
    <dbReference type="NCBI Taxonomy" id="210409"/>
    <lineage>
        <taxon>Eukaryota</taxon>
        <taxon>Metazoa</taxon>
        <taxon>Ecdysozoa</taxon>
        <taxon>Arthropoda</taxon>
        <taxon>Crustacea</taxon>
        <taxon>Multicrustacea</taxon>
        <taxon>Malacostraca</taxon>
        <taxon>Eumalacostraca</taxon>
        <taxon>Eucarida</taxon>
        <taxon>Decapoda</taxon>
        <taxon>Pleocyemata</taxon>
        <taxon>Brachyura</taxon>
        <taxon>Eubrachyura</taxon>
        <taxon>Portunoidea</taxon>
        <taxon>Portunidae</taxon>
        <taxon>Portuninae</taxon>
        <taxon>Portunus</taxon>
    </lineage>
</organism>
<dbReference type="EMBL" id="VSRR010017117">
    <property type="protein sequence ID" value="MPC60041.1"/>
    <property type="molecule type" value="Genomic_DNA"/>
</dbReference>